<dbReference type="EC" id="6.1.1.3" evidence="14"/>
<keyword evidence="11 14" id="KW-0030">Aminoacyl-tRNA synthetase</keyword>
<evidence type="ECO:0000256" key="3">
    <source>
        <dbReference type="ARBA" id="ARBA00022555"/>
    </source>
</evidence>
<sequence length="631" mass="73673">MKILLIHSDYLEFKVTERTKIAEDIITPEGKMEECLTVFMAVEKEDESNQETVLKNTLNEIIKTAENLKVNNIVIYPYAHLSSDLASPKVAREILMGVERELKEKNYNVLRAPFGWYKSFKISCKGHPLSELSRKITGDMPSPEDTSIDEKNIGEKEPKFYLLDVDSEELIELDREKINEVIKDEELRALAIKELGIKDSKKYKKEPPHVKYIREKEICDYEPSSDAGHFRWYPKGKLIRDLLQDYIYNIVIENGGMPVETPVMYNLENKSIREHADKFGERQYRFTQGNKELMLRFAACFGQFMMKKDMYILPKHLPLKLYELSTYSFRYEQRGELVGLKRLRAFTMPDMHTVCLNMDQAMKEFENQFWMCLKTGDDLNTPYSVIFRYTEDFFEENKKWFFKMAKEYKEKYGKGVLLELIPERSHYWVGKVDMAVIDSFGRPIENPTVQIDVESAKRFSIKVHNGNGEAYPIILHCSPTGSIERVICALLERAFKDFEDGYLPMLPVWLSPIQVRVIPVSENHKEYALGVAEKLKENSIRVDYDDREDSVGKKIRNAGRDWVPYVVVIGDEEVNNNILTVTIRKKSTLKKSFKEKMTVDELIKRIKEESKGYPYRPLSLPMCCSLHPIFK</sequence>
<feature type="domain" description="Aminoacyl-transfer RNA synthetases class-II family profile" evidence="15">
    <location>
        <begin position="232"/>
        <end position="507"/>
    </location>
</feature>
<dbReference type="Gene3D" id="3.50.80.10">
    <property type="entry name" value="D-tyrosyl-tRNA(Tyr) deacylase"/>
    <property type="match status" value="1"/>
</dbReference>
<evidence type="ECO:0000256" key="13">
    <source>
        <dbReference type="ARBA" id="ARBA00060816"/>
    </source>
</evidence>
<organism evidence="16 17">
    <name type="scientific">Methanothermococcus okinawensis</name>
    <dbReference type="NCBI Taxonomy" id="155863"/>
    <lineage>
        <taxon>Archaea</taxon>
        <taxon>Methanobacteriati</taxon>
        <taxon>Methanobacteriota</taxon>
        <taxon>Methanomada group</taxon>
        <taxon>Methanococci</taxon>
        <taxon>Methanococcales</taxon>
        <taxon>Methanococcaceae</taxon>
        <taxon>Methanothermococcus</taxon>
    </lineage>
</organism>
<evidence type="ECO:0000256" key="7">
    <source>
        <dbReference type="ARBA" id="ARBA00022833"/>
    </source>
</evidence>
<evidence type="ECO:0000256" key="6">
    <source>
        <dbReference type="ARBA" id="ARBA00022741"/>
    </source>
</evidence>
<feature type="binding site" evidence="14">
    <location>
        <position position="352"/>
    </location>
    <ligand>
        <name>Zn(2+)</name>
        <dbReference type="ChEBI" id="CHEBI:29105"/>
        <note>catalytic</note>
    </ligand>
</feature>
<dbReference type="PRINTS" id="PR01047">
    <property type="entry name" value="TRNASYNTHTHR"/>
</dbReference>
<dbReference type="GO" id="GO:0002161">
    <property type="term" value="F:aminoacyl-tRNA deacylase activity"/>
    <property type="evidence" value="ECO:0007669"/>
    <property type="project" value="UniProtKB-ARBA"/>
</dbReference>
<dbReference type="InterPro" id="IPR002320">
    <property type="entry name" value="Thr-tRNA-ligase_IIa"/>
</dbReference>
<keyword evidence="4 14" id="KW-0436">Ligase</keyword>
<dbReference type="FunFam" id="3.50.80.10:FF:000004">
    <property type="entry name" value="Threonine--tRNA ligase"/>
    <property type="match status" value="1"/>
</dbReference>
<evidence type="ECO:0000259" key="15">
    <source>
        <dbReference type="PROSITE" id="PS50862"/>
    </source>
</evidence>
<accession>A0A833DPV1</accession>
<reference evidence="16" key="1">
    <citation type="journal article" date="2020" name="ISME J.">
        <title>Gammaproteobacteria mediating utilization of methyl-, sulfur- and petroleum organic compounds in deep ocean hydrothermal plumes.</title>
        <authorList>
            <person name="Zhou Z."/>
            <person name="Liu Y."/>
            <person name="Pan J."/>
            <person name="Cron B.R."/>
            <person name="Toner B.M."/>
            <person name="Anantharaman K."/>
            <person name="Breier J.A."/>
            <person name="Dick G.J."/>
            <person name="Li M."/>
        </authorList>
    </citation>
    <scope>NUCLEOTIDE SEQUENCE</scope>
    <source>
        <strain evidence="16">SZUA-1385</strain>
    </source>
</reference>
<keyword evidence="2 14" id="KW-0963">Cytoplasm</keyword>
<keyword evidence="6 14" id="KW-0547">Nucleotide-binding</keyword>
<dbReference type="Pfam" id="PF00587">
    <property type="entry name" value="tRNA-synt_2b"/>
    <property type="match status" value="1"/>
</dbReference>
<comment type="subunit">
    <text evidence="14">Homodimer.</text>
</comment>
<evidence type="ECO:0000313" key="16">
    <source>
        <dbReference type="EMBL" id="HIP16794.1"/>
    </source>
</evidence>
<dbReference type="PROSITE" id="PS50862">
    <property type="entry name" value="AA_TRNA_LIGASE_II"/>
    <property type="match status" value="1"/>
</dbReference>
<dbReference type="HAMAP" id="MF_00184">
    <property type="entry name" value="Thr_tRNA_synth"/>
    <property type="match status" value="1"/>
</dbReference>
<dbReference type="AlphaFoldDB" id="A0A833DPV1"/>
<keyword evidence="9 14" id="KW-0694">RNA-binding</keyword>
<evidence type="ECO:0000313" key="17">
    <source>
        <dbReference type="Proteomes" id="UP000605144"/>
    </source>
</evidence>
<evidence type="ECO:0000256" key="14">
    <source>
        <dbReference type="HAMAP-Rule" id="MF_00184"/>
    </source>
</evidence>
<dbReference type="GO" id="GO:0006435">
    <property type="term" value="P:threonyl-tRNA aminoacylation"/>
    <property type="evidence" value="ECO:0007669"/>
    <property type="project" value="UniProtKB-UniRule"/>
</dbReference>
<dbReference type="EMBL" id="DQSV01000012">
    <property type="protein sequence ID" value="HIP16794.1"/>
    <property type="molecule type" value="Genomic_DNA"/>
</dbReference>
<dbReference type="GO" id="GO:0005737">
    <property type="term" value="C:cytoplasm"/>
    <property type="evidence" value="ECO:0007669"/>
    <property type="project" value="UniProtKB-SubCell"/>
</dbReference>
<dbReference type="FunFam" id="3.30.930.10:FF:000076">
    <property type="entry name" value="Threonine--tRNA ligase"/>
    <property type="match status" value="1"/>
</dbReference>
<dbReference type="SUPFAM" id="SSF55681">
    <property type="entry name" value="Class II aaRS and biotin synthetases"/>
    <property type="match status" value="1"/>
</dbReference>
<evidence type="ECO:0000256" key="8">
    <source>
        <dbReference type="ARBA" id="ARBA00022840"/>
    </source>
</evidence>
<protein>
    <recommendedName>
        <fullName evidence="14">Threonine--tRNA ligase</fullName>
        <ecNumber evidence="14">6.1.1.3</ecNumber>
    </recommendedName>
    <alternativeName>
        <fullName evidence="14">Threonyl-tRNA synthetase</fullName>
        <shortName evidence="14">ThrRS</shortName>
    </alternativeName>
</protein>
<dbReference type="InterPro" id="IPR004154">
    <property type="entry name" value="Anticodon-bd"/>
</dbReference>
<dbReference type="InterPro" id="IPR002314">
    <property type="entry name" value="aa-tRNA-synt_IIb"/>
</dbReference>
<dbReference type="Pfam" id="PF03129">
    <property type="entry name" value="HGTP_anticodon"/>
    <property type="match status" value="1"/>
</dbReference>
<dbReference type="InterPro" id="IPR023509">
    <property type="entry name" value="DTD-like_sf"/>
</dbReference>
<dbReference type="Gene3D" id="3.40.50.800">
    <property type="entry name" value="Anticodon-binding domain"/>
    <property type="match status" value="1"/>
</dbReference>
<keyword evidence="8 14" id="KW-0067">ATP-binding</keyword>
<dbReference type="GO" id="GO:0004829">
    <property type="term" value="F:threonine-tRNA ligase activity"/>
    <property type="evidence" value="ECO:0007669"/>
    <property type="project" value="UniProtKB-UniRule"/>
</dbReference>
<dbReference type="InterPro" id="IPR006195">
    <property type="entry name" value="aa-tRNA-synth_II"/>
</dbReference>
<dbReference type="InterPro" id="IPR036621">
    <property type="entry name" value="Anticodon-bd_dom_sf"/>
</dbReference>
<dbReference type="PANTHER" id="PTHR11451:SF44">
    <property type="entry name" value="THREONINE--TRNA LIGASE, CHLOROPLASTIC_MITOCHONDRIAL 2"/>
    <property type="match status" value="1"/>
</dbReference>
<evidence type="ECO:0000256" key="5">
    <source>
        <dbReference type="ARBA" id="ARBA00022723"/>
    </source>
</evidence>
<dbReference type="CDD" id="cd00860">
    <property type="entry name" value="ThrRS_anticodon"/>
    <property type="match status" value="1"/>
</dbReference>
<dbReference type="Gene3D" id="3.30.930.10">
    <property type="entry name" value="Bira Bifunctional Protein, Domain 2"/>
    <property type="match status" value="1"/>
</dbReference>
<dbReference type="Proteomes" id="UP000605144">
    <property type="component" value="Unassembled WGS sequence"/>
</dbReference>
<dbReference type="FunFam" id="3.40.50.800:FF:000001">
    <property type="entry name" value="Threonine--tRNA ligase"/>
    <property type="match status" value="1"/>
</dbReference>
<evidence type="ECO:0000256" key="2">
    <source>
        <dbReference type="ARBA" id="ARBA00022490"/>
    </source>
</evidence>
<dbReference type="GO" id="GO:0008270">
    <property type="term" value="F:zinc ion binding"/>
    <property type="evidence" value="ECO:0007669"/>
    <property type="project" value="InterPro"/>
</dbReference>
<proteinExistence type="inferred from homology"/>
<dbReference type="SUPFAM" id="SSF52954">
    <property type="entry name" value="Class II aaRS ABD-related"/>
    <property type="match status" value="1"/>
</dbReference>
<keyword evidence="10 14" id="KW-0648">Protein biosynthesis</keyword>
<dbReference type="InterPro" id="IPR045864">
    <property type="entry name" value="aa-tRNA-synth_II/BPL/LPL"/>
</dbReference>
<dbReference type="InterPro" id="IPR015011">
    <property type="entry name" value="Threonyl-tRNA_syn_edit_dom_arc"/>
</dbReference>
<keyword evidence="3 14" id="KW-0820">tRNA-binding</keyword>
<feature type="binding site" evidence="14">
    <location>
        <position position="300"/>
    </location>
    <ligand>
        <name>Zn(2+)</name>
        <dbReference type="ChEBI" id="CHEBI:29105"/>
        <note>catalytic</note>
    </ligand>
</feature>
<comment type="similarity">
    <text evidence="13">Belongs to the class-II aminoacyl-tRNA synthetase family. Archaea-specific ThrRS editing domain subfamily.</text>
</comment>
<evidence type="ECO:0000256" key="11">
    <source>
        <dbReference type="ARBA" id="ARBA00023146"/>
    </source>
</evidence>
<keyword evidence="5 14" id="KW-0479">Metal-binding</keyword>
<dbReference type="PANTHER" id="PTHR11451">
    <property type="entry name" value="THREONINE-TRNA LIGASE"/>
    <property type="match status" value="1"/>
</dbReference>
<comment type="caution">
    <text evidence="14">Lacks conserved residue(s) required for the propagation of feature annotation.</text>
</comment>
<dbReference type="GO" id="GO:0005524">
    <property type="term" value="F:ATP binding"/>
    <property type="evidence" value="ECO:0007669"/>
    <property type="project" value="UniProtKB-UniRule"/>
</dbReference>
<comment type="catalytic activity">
    <reaction evidence="12 14">
        <text>tRNA(Thr) + L-threonine + ATP = L-threonyl-tRNA(Thr) + AMP + diphosphate + H(+)</text>
        <dbReference type="Rhea" id="RHEA:24624"/>
        <dbReference type="Rhea" id="RHEA-COMP:9670"/>
        <dbReference type="Rhea" id="RHEA-COMP:9704"/>
        <dbReference type="ChEBI" id="CHEBI:15378"/>
        <dbReference type="ChEBI" id="CHEBI:30616"/>
        <dbReference type="ChEBI" id="CHEBI:33019"/>
        <dbReference type="ChEBI" id="CHEBI:57926"/>
        <dbReference type="ChEBI" id="CHEBI:78442"/>
        <dbReference type="ChEBI" id="CHEBI:78534"/>
        <dbReference type="ChEBI" id="CHEBI:456215"/>
        <dbReference type="EC" id="6.1.1.3"/>
    </reaction>
</comment>
<dbReference type="Pfam" id="PF08915">
    <property type="entry name" value="tRNA-Thr_ED"/>
    <property type="match status" value="1"/>
</dbReference>
<dbReference type="GO" id="GO:0000049">
    <property type="term" value="F:tRNA binding"/>
    <property type="evidence" value="ECO:0007669"/>
    <property type="project" value="UniProtKB-KW"/>
</dbReference>
<evidence type="ECO:0000256" key="10">
    <source>
        <dbReference type="ARBA" id="ARBA00022917"/>
    </source>
</evidence>
<evidence type="ECO:0000256" key="12">
    <source>
        <dbReference type="ARBA" id="ARBA00049515"/>
    </source>
</evidence>
<comment type="caution">
    <text evidence="16">The sequence shown here is derived from an EMBL/GenBank/DDBJ whole genome shotgun (WGS) entry which is preliminary data.</text>
</comment>
<evidence type="ECO:0000256" key="4">
    <source>
        <dbReference type="ARBA" id="ARBA00022598"/>
    </source>
</evidence>
<gene>
    <name evidence="14" type="primary">thrS</name>
    <name evidence="16" type="ORF">EYG76_00620</name>
</gene>
<feature type="binding site" evidence="14">
    <location>
        <position position="476"/>
    </location>
    <ligand>
        <name>Zn(2+)</name>
        <dbReference type="ChEBI" id="CHEBI:29105"/>
        <note>catalytic</note>
    </ligand>
</feature>
<dbReference type="InterPro" id="IPR047246">
    <property type="entry name" value="ThrRS_anticodon"/>
</dbReference>
<evidence type="ECO:0000256" key="1">
    <source>
        <dbReference type="ARBA" id="ARBA00004496"/>
    </source>
</evidence>
<dbReference type="NCBIfam" id="TIGR00418">
    <property type="entry name" value="thrS"/>
    <property type="match status" value="1"/>
</dbReference>
<evidence type="ECO:0000256" key="9">
    <source>
        <dbReference type="ARBA" id="ARBA00022884"/>
    </source>
</evidence>
<dbReference type="NCBIfam" id="NF003068">
    <property type="entry name" value="PRK03991.1"/>
    <property type="match status" value="1"/>
</dbReference>
<comment type="cofactor">
    <cofactor evidence="14">
        <name>Zn(2+)</name>
        <dbReference type="ChEBI" id="CHEBI:29105"/>
    </cofactor>
    <text evidence="14">Binds 1 zinc ion per subunit.</text>
</comment>
<keyword evidence="7 14" id="KW-0862">Zinc</keyword>
<name>A0A833DPV1_9EURY</name>
<comment type="subcellular location">
    <subcellularLocation>
        <location evidence="1 14">Cytoplasm</location>
    </subcellularLocation>
</comment>